<dbReference type="Gene3D" id="1.10.8.60">
    <property type="match status" value="1"/>
</dbReference>
<evidence type="ECO:0000256" key="3">
    <source>
        <dbReference type="ARBA" id="ARBA00023015"/>
    </source>
</evidence>
<dbReference type="InterPro" id="IPR002078">
    <property type="entry name" value="Sigma_54_int"/>
</dbReference>
<dbReference type="GO" id="GO:0005524">
    <property type="term" value="F:ATP binding"/>
    <property type="evidence" value="ECO:0007669"/>
    <property type="project" value="UniProtKB-KW"/>
</dbReference>
<dbReference type="Proteomes" id="UP000004416">
    <property type="component" value="Unassembled WGS sequence"/>
</dbReference>
<evidence type="ECO:0000256" key="2">
    <source>
        <dbReference type="ARBA" id="ARBA00022840"/>
    </source>
</evidence>
<accession>G9XLW5</accession>
<dbReference type="HOGENOM" id="CLU_000445_8_12_9"/>
<dbReference type="SMART" id="SM00382">
    <property type="entry name" value="AAA"/>
    <property type="match status" value="1"/>
</dbReference>
<dbReference type="Pfam" id="PF02954">
    <property type="entry name" value="HTH_8"/>
    <property type="match status" value="1"/>
</dbReference>
<keyword evidence="3" id="KW-0805">Transcription regulation</keyword>
<protein>
    <submittedName>
        <fullName evidence="6">Sigma-54 interaction domain protein</fullName>
    </submittedName>
</protein>
<evidence type="ECO:0000259" key="5">
    <source>
        <dbReference type="PROSITE" id="PS50045"/>
    </source>
</evidence>
<dbReference type="SUPFAM" id="SSF55785">
    <property type="entry name" value="PYP-like sensor domain (PAS domain)"/>
    <property type="match status" value="1"/>
</dbReference>
<dbReference type="EMBL" id="AFZX01000043">
    <property type="protein sequence ID" value="EHL07391.1"/>
    <property type="molecule type" value="Genomic_DNA"/>
</dbReference>
<proteinExistence type="predicted"/>
<dbReference type="Gene3D" id="3.30.450.40">
    <property type="match status" value="1"/>
</dbReference>
<dbReference type="AlphaFoldDB" id="G9XLW5"/>
<evidence type="ECO:0000256" key="1">
    <source>
        <dbReference type="ARBA" id="ARBA00022741"/>
    </source>
</evidence>
<dbReference type="PROSITE" id="PS00688">
    <property type="entry name" value="SIGMA54_INTERACT_3"/>
    <property type="match status" value="1"/>
</dbReference>
<comment type="caution">
    <text evidence="6">The sequence shown here is derived from an EMBL/GenBank/DDBJ whole genome shotgun (WGS) entry which is preliminary data.</text>
</comment>
<dbReference type="InterPro" id="IPR025662">
    <property type="entry name" value="Sigma_54_int_dom_ATP-bd_1"/>
</dbReference>
<dbReference type="InterPro" id="IPR025944">
    <property type="entry name" value="Sigma_54_int_dom_CS"/>
</dbReference>
<name>G9XLW5_DESHA</name>
<dbReference type="PANTHER" id="PTHR32071:SF57">
    <property type="entry name" value="C4-DICARBOXYLATE TRANSPORT TRANSCRIPTIONAL REGULATORY PROTEIN DCTD"/>
    <property type="match status" value="1"/>
</dbReference>
<dbReference type="Gene3D" id="3.30.450.20">
    <property type="entry name" value="PAS domain"/>
    <property type="match status" value="1"/>
</dbReference>
<dbReference type="PANTHER" id="PTHR32071">
    <property type="entry name" value="TRANSCRIPTIONAL REGULATORY PROTEIN"/>
    <property type="match status" value="1"/>
</dbReference>
<dbReference type="PROSITE" id="PS50045">
    <property type="entry name" value="SIGMA54_INTERACT_4"/>
    <property type="match status" value="1"/>
</dbReference>
<dbReference type="Gene3D" id="3.40.50.300">
    <property type="entry name" value="P-loop containing nucleotide triphosphate hydrolases"/>
    <property type="match status" value="1"/>
</dbReference>
<dbReference type="Gene3D" id="1.10.10.60">
    <property type="entry name" value="Homeodomain-like"/>
    <property type="match status" value="1"/>
</dbReference>
<dbReference type="Pfam" id="PF00989">
    <property type="entry name" value="PAS"/>
    <property type="match status" value="1"/>
</dbReference>
<dbReference type="CDD" id="cd00009">
    <property type="entry name" value="AAA"/>
    <property type="match status" value="1"/>
</dbReference>
<reference evidence="6 7" key="1">
    <citation type="submission" date="2011-08" db="EMBL/GenBank/DDBJ databases">
        <authorList>
            <person name="Weinstock G."/>
            <person name="Sodergren E."/>
            <person name="Clifton S."/>
            <person name="Fulton L."/>
            <person name="Fulton B."/>
            <person name="Courtney L."/>
            <person name="Fronick C."/>
            <person name="Harrison M."/>
            <person name="Strong C."/>
            <person name="Farmer C."/>
            <person name="Delahaunty K."/>
            <person name="Markovic C."/>
            <person name="Hall O."/>
            <person name="Minx P."/>
            <person name="Tomlinson C."/>
            <person name="Mitreva M."/>
            <person name="Hou S."/>
            <person name="Chen J."/>
            <person name="Wollam A."/>
            <person name="Pepin K.H."/>
            <person name="Johnson M."/>
            <person name="Bhonagiri V."/>
            <person name="Zhang X."/>
            <person name="Suruliraj S."/>
            <person name="Warren W."/>
            <person name="Chinwalla A."/>
            <person name="Mardis E.R."/>
            <person name="Wilson R.K."/>
        </authorList>
    </citation>
    <scope>NUCLEOTIDE SEQUENCE [LARGE SCALE GENOMIC DNA]</scope>
    <source>
        <strain evidence="6 7">DP7</strain>
    </source>
</reference>
<dbReference type="SUPFAM" id="SSF52540">
    <property type="entry name" value="P-loop containing nucleoside triphosphate hydrolases"/>
    <property type="match status" value="1"/>
</dbReference>
<feature type="domain" description="Sigma-54 factor interaction" evidence="5">
    <location>
        <begin position="366"/>
        <end position="590"/>
    </location>
</feature>
<dbReference type="PATRIC" id="fig|537010.4.peg.1825"/>
<dbReference type="SUPFAM" id="SSF46689">
    <property type="entry name" value="Homeodomain-like"/>
    <property type="match status" value="1"/>
</dbReference>
<dbReference type="GO" id="GO:0006355">
    <property type="term" value="P:regulation of DNA-templated transcription"/>
    <property type="evidence" value="ECO:0007669"/>
    <property type="project" value="InterPro"/>
</dbReference>
<dbReference type="RefSeq" id="WP_005811369.1">
    <property type="nucleotide sequence ID" value="NZ_JH414462.1"/>
</dbReference>
<keyword evidence="4" id="KW-0804">Transcription</keyword>
<dbReference type="InterPro" id="IPR002197">
    <property type="entry name" value="HTH_Fis"/>
</dbReference>
<organism evidence="6 7">
    <name type="scientific">Desulfitobacterium hafniense DP7</name>
    <dbReference type="NCBI Taxonomy" id="537010"/>
    <lineage>
        <taxon>Bacteria</taxon>
        <taxon>Bacillati</taxon>
        <taxon>Bacillota</taxon>
        <taxon>Clostridia</taxon>
        <taxon>Eubacteriales</taxon>
        <taxon>Desulfitobacteriaceae</taxon>
        <taxon>Desulfitobacterium</taxon>
    </lineage>
</organism>
<dbReference type="InterPro" id="IPR029016">
    <property type="entry name" value="GAF-like_dom_sf"/>
</dbReference>
<dbReference type="Pfam" id="PF25601">
    <property type="entry name" value="AAA_lid_14"/>
    <property type="match status" value="1"/>
</dbReference>
<dbReference type="InterPro" id="IPR058031">
    <property type="entry name" value="AAA_lid_NorR"/>
</dbReference>
<dbReference type="PRINTS" id="PR01590">
    <property type="entry name" value="HTHFIS"/>
</dbReference>
<evidence type="ECO:0000313" key="7">
    <source>
        <dbReference type="Proteomes" id="UP000004416"/>
    </source>
</evidence>
<dbReference type="InterPro" id="IPR035965">
    <property type="entry name" value="PAS-like_dom_sf"/>
</dbReference>
<evidence type="ECO:0000313" key="6">
    <source>
        <dbReference type="EMBL" id="EHL07391.1"/>
    </source>
</evidence>
<dbReference type="InterPro" id="IPR013767">
    <property type="entry name" value="PAS_fold"/>
</dbReference>
<sequence>MLITDQILDNNPIEELTSVLDSMYPLQEQIDLALKRFIADGDDPRGLPCVRKPIAESWIRSHNYGVAMDIDPATKKVNATTLKHVLRDNQSLIDAAAPILHKDLAFVRRYSSLSVCLLDCHGTSLLPLTGGKTFNSIDRIGVDLSEETVGTSAHSLSIFLDKPMLLTAPENYNQTLRDVSATISVPIHDAQGRLSGVLIFAYNRHNDIYLVNRDLLIGIITLQFSLVEKIERALSTAPSHRQKYTLFNSVRLLTDDSLIAVNNQGAIQNMTGGAEKLVGGSSNQFTGKSVSELFTEGQQLRNALGSYRPTEDFPASIRGNGTGKMCSIRVVPVNDVQDGISHFIRIKPSSESSLRNLHSLYTFEDIIGHSAEITAAKQLAQKFANIPRNILLLGESGTGKELFAHSIHSCSRPRGPFIAINCASLPKGLIESEFFGYEAGSFTGADRKGRAGKFEMADHGTLYLDEIGDMPLEFQPILLRVLEEKRVMRIGGNHYIPTNFRVIAATNKDLRELISRNQFREDLYYRLSSLKLSIPSLKARNQDIPLLIRHFISGQCQEFNLPQPDIEPAAYKALLCYDWPGNIRELQNVLCIGLSIAEDGVIKLSDLPPEIVNGSPSRHSDKGTQTICQAEQQAILQAMRNAGYNIKKAADALGISRSTLYQKLNKYNISTSPD</sequence>
<dbReference type="GO" id="GO:0043565">
    <property type="term" value="F:sequence-specific DNA binding"/>
    <property type="evidence" value="ECO:0007669"/>
    <property type="project" value="InterPro"/>
</dbReference>
<dbReference type="Pfam" id="PF00158">
    <property type="entry name" value="Sigma54_activat"/>
    <property type="match status" value="1"/>
</dbReference>
<dbReference type="InterPro" id="IPR009057">
    <property type="entry name" value="Homeodomain-like_sf"/>
</dbReference>
<dbReference type="InterPro" id="IPR003593">
    <property type="entry name" value="AAA+_ATPase"/>
</dbReference>
<gene>
    <name evidence="6" type="ORF">HMPREF0322_01951</name>
</gene>
<dbReference type="FunFam" id="3.40.50.300:FF:000006">
    <property type="entry name" value="DNA-binding transcriptional regulator NtrC"/>
    <property type="match status" value="1"/>
</dbReference>
<evidence type="ECO:0000256" key="4">
    <source>
        <dbReference type="ARBA" id="ARBA00023163"/>
    </source>
</evidence>
<dbReference type="InterPro" id="IPR027417">
    <property type="entry name" value="P-loop_NTPase"/>
</dbReference>
<keyword evidence="1" id="KW-0547">Nucleotide-binding</keyword>
<keyword evidence="2" id="KW-0067">ATP-binding</keyword>
<dbReference type="PROSITE" id="PS00675">
    <property type="entry name" value="SIGMA54_INTERACT_1"/>
    <property type="match status" value="1"/>
</dbReference>